<feature type="compositionally biased region" description="Basic and acidic residues" evidence="1">
    <location>
        <begin position="99"/>
        <end position="108"/>
    </location>
</feature>
<evidence type="ECO:0000256" key="1">
    <source>
        <dbReference type="SAM" id="MobiDB-lite"/>
    </source>
</evidence>
<keyword evidence="3" id="KW-1185">Reference proteome</keyword>
<dbReference type="Proteomes" id="UP000054251">
    <property type="component" value="Unassembled WGS sequence"/>
</dbReference>
<accession>A0A0V1PSV5</accession>
<name>A0A0V1PSV5_9ASCO</name>
<gene>
    <name evidence="2" type="ORF">AC631_05162</name>
</gene>
<dbReference type="GeneID" id="26842171"/>
<dbReference type="Gene3D" id="3.10.20.250">
    <property type="entry name" value="YML108W-like"/>
    <property type="match status" value="1"/>
</dbReference>
<dbReference type="SUPFAM" id="SSF89975">
    <property type="entry name" value="Hypothetical protein Yml108w"/>
    <property type="match status" value="1"/>
</dbReference>
<evidence type="ECO:0008006" key="4">
    <source>
        <dbReference type="Google" id="ProtNLM"/>
    </source>
</evidence>
<dbReference type="InterPro" id="IPR015080">
    <property type="entry name" value="DUF1892"/>
</dbReference>
<dbReference type="AlphaFoldDB" id="A0A0V1PSV5"/>
<evidence type="ECO:0000313" key="3">
    <source>
        <dbReference type="Proteomes" id="UP000054251"/>
    </source>
</evidence>
<protein>
    <recommendedName>
        <fullName evidence="4">DUF1892 domain-containing protein</fullName>
    </recommendedName>
</protein>
<dbReference type="InterPro" id="IPR035946">
    <property type="entry name" value="YML108W-like_sf"/>
</dbReference>
<reference evidence="2 3" key="1">
    <citation type="submission" date="2015-11" db="EMBL/GenBank/DDBJ databases">
        <title>The genome of Debaryomyces fabryi.</title>
        <authorList>
            <person name="Tafer H."/>
            <person name="Lopandic K."/>
        </authorList>
    </citation>
    <scope>NUCLEOTIDE SEQUENCE [LARGE SCALE GENOMIC DNA]</scope>
    <source>
        <strain evidence="2 3">CBS 789</strain>
    </source>
</reference>
<sequence length="125" mass="14066">MSDEELPPHLQEQGELDNPLRAIIVVNSADSPEGDMEEALLDSVQSFDDMNEFFDKFDEKIAIPNEDHIKYEVGSDGLVVIVVDSVSLRDKALKFMEDYSIKNEGKTSEDDENDQSAKKKKKSEA</sequence>
<proteinExistence type="predicted"/>
<feature type="region of interest" description="Disordered" evidence="1">
    <location>
        <begin position="99"/>
        <end position="125"/>
    </location>
</feature>
<dbReference type="Pfam" id="PF08987">
    <property type="entry name" value="DUF1892"/>
    <property type="match status" value="1"/>
</dbReference>
<dbReference type="RefSeq" id="XP_015465189.1">
    <property type="nucleotide sequence ID" value="XM_015613991.1"/>
</dbReference>
<organism evidence="2 3">
    <name type="scientific">Debaryomyces fabryi</name>
    <dbReference type="NCBI Taxonomy" id="58627"/>
    <lineage>
        <taxon>Eukaryota</taxon>
        <taxon>Fungi</taxon>
        <taxon>Dikarya</taxon>
        <taxon>Ascomycota</taxon>
        <taxon>Saccharomycotina</taxon>
        <taxon>Pichiomycetes</taxon>
        <taxon>Debaryomycetaceae</taxon>
        <taxon>Debaryomyces</taxon>
    </lineage>
</organism>
<dbReference type="OrthoDB" id="4035606at2759"/>
<comment type="caution">
    <text evidence="2">The sequence shown here is derived from an EMBL/GenBank/DDBJ whole genome shotgun (WGS) entry which is preliminary data.</text>
</comment>
<evidence type="ECO:0000313" key="2">
    <source>
        <dbReference type="EMBL" id="KRZ99086.1"/>
    </source>
</evidence>
<dbReference type="EMBL" id="LMYN01000176">
    <property type="protein sequence ID" value="KRZ99086.1"/>
    <property type="molecule type" value="Genomic_DNA"/>
</dbReference>